<accession>A0A922E229</accession>
<dbReference type="AlphaFoldDB" id="A0A922E229"/>
<evidence type="ECO:0000256" key="1">
    <source>
        <dbReference type="SAM" id="SignalP"/>
    </source>
</evidence>
<feature type="signal peptide" evidence="1">
    <location>
        <begin position="1"/>
        <end position="23"/>
    </location>
</feature>
<keyword evidence="1" id="KW-0732">Signal</keyword>
<dbReference type="Proteomes" id="UP000811246">
    <property type="component" value="Chromosome 9"/>
</dbReference>
<protein>
    <recommendedName>
        <fullName evidence="4">Secreted protein</fullName>
    </recommendedName>
</protein>
<dbReference type="EMBL" id="CM031833">
    <property type="protein sequence ID" value="KAG6695281.1"/>
    <property type="molecule type" value="Genomic_DNA"/>
</dbReference>
<evidence type="ECO:0000313" key="2">
    <source>
        <dbReference type="EMBL" id="KAG6695281.1"/>
    </source>
</evidence>
<organism evidence="2 3">
    <name type="scientific">Carya illinoinensis</name>
    <name type="common">Pecan</name>
    <dbReference type="NCBI Taxonomy" id="32201"/>
    <lineage>
        <taxon>Eukaryota</taxon>
        <taxon>Viridiplantae</taxon>
        <taxon>Streptophyta</taxon>
        <taxon>Embryophyta</taxon>
        <taxon>Tracheophyta</taxon>
        <taxon>Spermatophyta</taxon>
        <taxon>Magnoliopsida</taxon>
        <taxon>eudicotyledons</taxon>
        <taxon>Gunneridae</taxon>
        <taxon>Pentapetalae</taxon>
        <taxon>rosids</taxon>
        <taxon>fabids</taxon>
        <taxon>Fagales</taxon>
        <taxon>Juglandaceae</taxon>
        <taxon>Carya</taxon>
    </lineage>
</organism>
<comment type="caution">
    <text evidence="2">The sequence shown here is derived from an EMBL/GenBank/DDBJ whole genome shotgun (WGS) entry which is preliminary data.</text>
</comment>
<gene>
    <name evidence="2" type="ORF">I3842_09G089700</name>
</gene>
<proteinExistence type="predicted"/>
<reference evidence="2" key="1">
    <citation type="submission" date="2021-01" db="EMBL/GenBank/DDBJ databases">
        <authorList>
            <person name="Lovell J.T."/>
            <person name="Bentley N."/>
            <person name="Bhattarai G."/>
            <person name="Jenkins J.W."/>
            <person name="Sreedasyam A."/>
            <person name="Alarcon Y."/>
            <person name="Bock C."/>
            <person name="Boston L."/>
            <person name="Carlson J."/>
            <person name="Cervantes K."/>
            <person name="Clermont K."/>
            <person name="Krom N."/>
            <person name="Kubenka K."/>
            <person name="Mamidi S."/>
            <person name="Mattison C."/>
            <person name="Monteros M."/>
            <person name="Pisani C."/>
            <person name="Plott C."/>
            <person name="Rajasekar S."/>
            <person name="Rhein H.S."/>
            <person name="Rohla C."/>
            <person name="Song M."/>
            <person name="Hilaire R.S."/>
            <person name="Shu S."/>
            <person name="Wells L."/>
            <person name="Wang X."/>
            <person name="Webber J."/>
            <person name="Heerema R.J."/>
            <person name="Klein P."/>
            <person name="Conner P."/>
            <person name="Grauke L."/>
            <person name="Grimwood J."/>
            <person name="Schmutz J."/>
            <person name="Randall J.J."/>
        </authorList>
    </citation>
    <scope>NUCLEOTIDE SEQUENCE</scope>
    <source>
        <tissue evidence="2">Leaf</tissue>
    </source>
</reference>
<sequence length="94" mass="10615">MKWINTLLRRLLTLPLLLTYIAAPDSQLSLSLFLSIPLCAIIPKTQEALKYEARDAVKVSVTVKSSSRQSSPPHFSRQYQPLPNQCLYSLRTPS</sequence>
<evidence type="ECO:0000313" key="3">
    <source>
        <dbReference type="Proteomes" id="UP000811246"/>
    </source>
</evidence>
<evidence type="ECO:0008006" key="4">
    <source>
        <dbReference type="Google" id="ProtNLM"/>
    </source>
</evidence>
<name>A0A922E229_CARIL</name>
<feature type="chain" id="PRO_5037149648" description="Secreted protein" evidence="1">
    <location>
        <begin position="24"/>
        <end position="94"/>
    </location>
</feature>